<dbReference type="CDD" id="cd03505">
    <property type="entry name" value="Delta9-FADS-like"/>
    <property type="match status" value="1"/>
</dbReference>
<keyword evidence="10 12" id="KW-0472">Membrane</keyword>
<dbReference type="Proteomes" id="UP000241762">
    <property type="component" value="Chromosome"/>
</dbReference>
<evidence type="ECO:0000313" key="15">
    <source>
        <dbReference type="Proteomes" id="UP000241762"/>
    </source>
</evidence>
<evidence type="ECO:0000256" key="12">
    <source>
        <dbReference type="SAM" id="Phobius"/>
    </source>
</evidence>
<evidence type="ECO:0000256" key="6">
    <source>
        <dbReference type="ARBA" id="ARBA00022989"/>
    </source>
</evidence>
<evidence type="ECO:0000256" key="7">
    <source>
        <dbReference type="ARBA" id="ARBA00023002"/>
    </source>
</evidence>
<feature type="transmembrane region" description="Helical" evidence="12">
    <location>
        <begin position="36"/>
        <end position="61"/>
    </location>
</feature>
<evidence type="ECO:0000256" key="2">
    <source>
        <dbReference type="ARBA" id="ARBA00008749"/>
    </source>
</evidence>
<dbReference type="AlphaFoldDB" id="A0A2P1P8H2"/>
<feature type="transmembrane region" description="Helical" evidence="12">
    <location>
        <begin position="178"/>
        <end position="196"/>
    </location>
</feature>
<keyword evidence="11" id="KW-0275">Fatty acid biosynthesis</keyword>
<keyword evidence="5" id="KW-0276">Fatty acid metabolism</keyword>
<reference evidence="14 15" key="1">
    <citation type="submission" date="2018-03" db="EMBL/GenBank/DDBJ databases">
        <title>A gene transfer event suggests a long-term partnership between eustigmatophyte algae and a novel lineage of endosymbiotic bacteria.</title>
        <authorList>
            <person name="Yurchenko T."/>
            <person name="Sevcikova T."/>
            <person name="Pribyl P."/>
            <person name="El Karkouri K."/>
            <person name="Klimes V."/>
            <person name="Amaral R."/>
            <person name="Zbrankova V."/>
            <person name="Kim E."/>
            <person name="Raoult D."/>
            <person name="Santos L.M.A."/>
            <person name="Elias M."/>
        </authorList>
    </citation>
    <scope>NUCLEOTIDE SEQUENCE [LARGE SCALE GENOMIC DNA]</scope>
    <source>
        <strain evidence="14">CCALA 838</strain>
    </source>
</reference>
<keyword evidence="7" id="KW-0560">Oxidoreductase</keyword>
<evidence type="ECO:0000256" key="9">
    <source>
        <dbReference type="ARBA" id="ARBA00023098"/>
    </source>
</evidence>
<dbReference type="EMBL" id="CP027845">
    <property type="protein sequence ID" value="AVP87561.1"/>
    <property type="molecule type" value="Genomic_DNA"/>
</dbReference>
<evidence type="ECO:0000259" key="13">
    <source>
        <dbReference type="Pfam" id="PF00487"/>
    </source>
</evidence>
<dbReference type="GO" id="GO:0016020">
    <property type="term" value="C:membrane"/>
    <property type="evidence" value="ECO:0007669"/>
    <property type="project" value="UniProtKB-SubCell"/>
</dbReference>
<keyword evidence="3" id="KW-0444">Lipid biosynthesis</keyword>
<sequence>MESKLKINKQTFIGLILYPTILICLCITYLRQYGFGWFEFTCVLLGHYITNISVGVGLHRLWSHGAFKTNKVVEFILCLLSTGALQGPAIIWASDHYKHHSYTDTDLDPHSPKKFSNRFLGFLWSHIGWMLVKDYNNKHIDRVTMKKLGNNKILLWQLKHYWSILFFMHSIPPFLIGYLWKGTFLAGYTSFLFIGIGRIFQQHMTFCVNSVCHFWGTRKYTSGTARDIWWLAPLLLGENWHNFHHAFPSDYRNGVKWYHFDLHKWIIYAMEKVGLAWDLDRTPEFRIRAKEENTARQLLDEVKVEWRTIYSRYESLKSNMRSKLAELENYSPDLRNTIMHNLNDLSNKVDNLISEVKLFMDSPEVSSNRVLKAAYRNFTHLQMKFDQIMQRLSTA</sequence>
<dbReference type="OrthoDB" id="19906at2"/>
<evidence type="ECO:0000256" key="3">
    <source>
        <dbReference type="ARBA" id="ARBA00022516"/>
    </source>
</evidence>
<evidence type="ECO:0000256" key="10">
    <source>
        <dbReference type="ARBA" id="ARBA00023136"/>
    </source>
</evidence>
<comment type="similarity">
    <text evidence="2">Belongs to the fatty acid desaturase type 2 family.</text>
</comment>
<keyword evidence="15" id="KW-1185">Reference proteome</keyword>
<dbReference type="GO" id="GO:0016717">
    <property type="term" value="F:oxidoreductase activity, acting on paired donors, with oxidation of a pair of donors resulting in the reduction of molecular oxygen to two molecules of water"/>
    <property type="evidence" value="ECO:0007669"/>
    <property type="project" value="InterPro"/>
</dbReference>
<protein>
    <submittedName>
        <fullName evidence="14">Acyl-CoA desaturase</fullName>
    </submittedName>
</protein>
<keyword evidence="9" id="KW-0443">Lipid metabolism</keyword>
<evidence type="ECO:0000256" key="4">
    <source>
        <dbReference type="ARBA" id="ARBA00022692"/>
    </source>
</evidence>
<feature type="transmembrane region" description="Helical" evidence="12">
    <location>
        <begin position="12"/>
        <end position="30"/>
    </location>
</feature>
<proteinExistence type="inferred from homology"/>
<comment type="subcellular location">
    <subcellularLocation>
        <location evidence="1">Membrane</location>
        <topology evidence="1">Multi-pass membrane protein</topology>
    </subcellularLocation>
</comment>
<name>A0A2P1P8H2_9RICK</name>
<dbReference type="InterPro" id="IPR005804">
    <property type="entry name" value="FA_desaturase_dom"/>
</dbReference>
<dbReference type="Pfam" id="PF00487">
    <property type="entry name" value="FA_desaturase"/>
    <property type="match status" value="1"/>
</dbReference>
<keyword evidence="8" id="KW-0408">Iron</keyword>
<evidence type="ECO:0000313" key="14">
    <source>
        <dbReference type="EMBL" id="AVP87561.1"/>
    </source>
</evidence>
<keyword evidence="4 12" id="KW-0812">Transmembrane</keyword>
<accession>A0A2P1P8H2</accession>
<dbReference type="PANTHER" id="PTHR11351">
    <property type="entry name" value="ACYL-COA DESATURASE"/>
    <property type="match status" value="1"/>
</dbReference>
<gene>
    <name evidence="14" type="ORF">phytr_6200</name>
</gene>
<dbReference type="KEGG" id="ptc:phytr_6200"/>
<dbReference type="PRINTS" id="PR00075">
    <property type="entry name" value="FACDDSATRASE"/>
</dbReference>
<keyword evidence="6 12" id="KW-1133">Transmembrane helix</keyword>
<organism evidence="14 15">
    <name type="scientific">Candidatus Phycorickettsia trachydisci</name>
    <dbReference type="NCBI Taxonomy" id="2115978"/>
    <lineage>
        <taxon>Bacteria</taxon>
        <taxon>Pseudomonadati</taxon>
        <taxon>Pseudomonadota</taxon>
        <taxon>Alphaproteobacteria</taxon>
        <taxon>Rickettsiales</taxon>
        <taxon>Rickettsiaceae</taxon>
        <taxon>Candidatus Phycorickettsia</taxon>
    </lineage>
</organism>
<feature type="domain" description="Fatty acid desaturase" evidence="13">
    <location>
        <begin position="40"/>
        <end position="269"/>
    </location>
</feature>
<evidence type="ECO:0000256" key="11">
    <source>
        <dbReference type="ARBA" id="ARBA00023160"/>
    </source>
</evidence>
<dbReference type="GO" id="GO:0006633">
    <property type="term" value="P:fatty acid biosynthetic process"/>
    <property type="evidence" value="ECO:0007669"/>
    <property type="project" value="UniProtKB-KW"/>
</dbReference>
<evidence type="ECO:0000256" key="8">
    <source>
        <dbReference type="ARBA" id="ARBA00023004"/>
    </source>
</evidence>
<feature type="transmembrane region" description="Helical" evidence="12">
    <location>
        <begin position="73"/>
        <end position="95"/>
    </location>
</feature>
<evidence type="ECO:0000256" key="5">
    <source>
        <dbReference type="ARBA" id="ARBA00022832"/>
    </source>
</evidence>
<dbReference type="InterPro" id="IPR015876">
    <property type="entry name" value="Acyl-CoA_DS"/>
</dbReference>
<dbReference type="PANTHER" id="PTHR11351:SF31">
    <property type="entry name" value="DESATURASE 1, ISOFORM A-RELATED"/>
    <property type="match status" value="1"/>
</dbReference>
<evidence type="ECO:0000256" key="1">
    <source>
        <dbReference type="ARBA" id="ARBA00004141"/>
    </source>
</evidence>
<dbReference type="RefSeq" id="WP_106874419.1">
    <property type="nucleotide sequence ID" value="NZ_CP027845.1"/>
</dbReference>